<protein>
    <submittedName>
        <fullName evidence="1">Uncharacterized protein</fullName>
    </submittedName>
</protein>
<keyword evidence="2" id="KW-1185">Reference proteome</keyword>
<dbReference type="Proteomes" id="UP001190700">
    <property type="component" value="Unassembled WGS sequence"/>
</dbReference>
<name>A0AAE0BXK0_9CHLO</name>
<dbReference type="EMBL" id="LGRX02032687">
    <property type="protein sequence ID" value="KAK3243720.1"/>
    <property type="molecule type" value="Genomic_DNA"/>
</dbReference>
<reference evidence="1 2" key="1">
    <citation type="journal article" date="2015" name="Genome Biol. Evol.">
        <title>Comparative Genomics of a Bacterivorous Green Alga Reveals Evolutionary Causalities and Consequences of Phago-Mixotrophic Mode of Nutrition.</title>
        <authorList>
            <person name="Burns J.A."/>
            <person name="Paasch A."/>
            <person name="Narechania A."/>
            <person name="Kim E."/>
        </authorList>
    </citation>
    <scope>NUCLEOTIDE SEQUENCE [LARGE SCALE GENOMIC DNA]</scope>
    <source>
        <strain evidence="1 2">PLY_AMNH</strain>
    </source>
</reference>
<accession>A0AAE0BXK0</accession>
<evidence type="ECO:0000313" key="1">
    <source>
        <dbReference type="EMBL" id="KAK3243720.1"/>
    </source>
</evidence>
<dbReference type="AlphaFoldDB" id="A0AAE0BXK0"/>
<gene>
    <name evidence="1" type="ORF">CYMTET_46644</name>
</gene>
<organism evidence="1 2">
    <name type="scientific">Cymbomonas tetramitiformis</name>
    <dbReference type="NCBI Taxonomy" id="36881"/>
    <lineage>
        <taxon>Eukaryota</taxon>
        <taxon>Viridiplantae</taxon>
        <taxon>Chlorophyta</taxon>
        <taxon>Pyramimonadophyceae</taxon>
        <taxon>Pyramimonadales</taxon>
        <taxon>Pyramimonadaceae</taxon>
        <taxon>Cymbomonas</taxon>
    </lineage>
</organism>
<evidence type="ECO:0000313" key="2">
    <source>
        <dbReference type="Proteomes" id="UP001190700"/>
    </source>
</evidence>
<comment type="caution">
    <text evidence="1">The sequence shown here is derived from an EMBL/GenBank/DDBJ whole genome shotgun (WGS) entry which is preliminary data.</text>
</comment>
<sequence length="251" mass="29319">MLMLLLKEITATRLSRNPPARRQRASLRGSLVDELMFRTFGMARTHTIEAGGKVFTTRMLGKLLHSRWISENRHQLHTTWGHHRWKAICRMSSRTAAATQQQTALSHQDTEVPYKTSNRGWHQALAFNAVEAILPALAPSKGNPLEKRYSQETMLSIKRRLQQNHQFQRERLIRTQRRLSLVFAYLQHIRRNLAQRHDKMVRKLPTFPSETMKKGDAMDELEALRTAIIRLTEHVYVMTALRTRQPVGRRE</sequence>
<proteinExistence type="predicted"/>